<dbReference type="PROSITE" id="PS50977">
    <property type="entry name" value="HTH_TETR_2"/>
    <property type="match status" value="2"/>
</dbReference>
<organism evidence="5 6">
    <name type="scientific">Prauserella endophytica</name>
    <dbReference type="NCBI Taxonomy" id="1592324"/>
    <lineage>
        <taxon>Bacteria</taxon>
        <taxon>Bacillati</taxon>
        <taxon>Actinomycetota</taxon>
        <taxon>Actinomycetes</taxon>
        <taxon>Pseudonocardiales</taxon>
        <taxon>Pseudonocardiaceae</taxon>
        <taxon>Prauserella</taxon>
        <taxon>Prauserella coralliicola group</taxon>
    </lineage>
</organism>
<feature type="DNA-binding region" description="H-T-H motif" evidence="2">
    <location>
        <begin position="241"/>
        <end position="260"/>
    </location>
</feature>
<reference evidence="5 6" key="1">
    <citation type="journal article" date="2015" name="Antonie Van Leeuwenhoek">
        <title>Prauserella endophytica sp. nov., an endophytic actinobacterium isolated from Tamarix taklamakanensis.</title>
        <authorList>
            <person name="Liu J.M."/>
            <person name="Habden X."/>
            <person name="Guo L."/>
            <person name="Tuo L."/>
            <person name="Jiang Z.K."/>
            <person name="Liu S.W."/>
            <person name="Liu X.F."/>
            <person name="Chen L."/>
            <person name="Li R.F."/>
            <person name="Zhang Y.Q."/>
            <person name="Sun C.H."/>
        </authorList>
    </citation>
    <scope>NUCLEOTIDE SEQUENCE [LARGE SCALE GENOMIC DNA]</scope>
    <source>
        <strain evidence="5 6">CGMCC 4.7182</strain>
    </source>
</reference>
<dbReference type="Pfam" id="PF00440">
    <property type="entry name" value="TetR_N"/>
    <property type="match status" value="2"/>
</dbReference>
<dbReference type="PANTHER" id="PTHR30055:SF237">
    <property type="entry name" value="TRANSCRIPTIONAL REPRESSOR MCE3R"/>
    <property type="match status" value="1"/>
</dbReference>
<dbReference type="EMBL" id="SWMS01000002">
    <property type="protein sequence ID" value="TKG72621.1"/>
    <property type="molecule type" value="Genomic_DNA"/>
</dbReference>
<feature type="DNA-binding region" description="H-T-H motif" evidence="2">
    <location>
        <begin position="42"/>
        <end position="61"/>
    </location>
</feature>
<evidence type="ECO:0000313" key="5">
    <source>
        <dbReference type="EMBL" id="TKG72621.1"/>
    </source>
</evidence>
<name>A0ABY2SAA5_9PSEU</name>
<evidence type="ECO:0000256" key="1">
    <source>
        <dbReference type="ARBA" id="ARBA00023125"/>
    </source>
</evidence>
<accession>A0ABY2SAA5</accession>
<keyword evidence="1 2" id="KW-0238">DNA-binding</keyword>
<feature type="domain" description="HTH tetR-type" evidence="4">
    <location>
        <begin position="218"/>
        <end position="278"/>
    </location>
</feature>
<dbReference type="InterPro" id="IPR009057">
    <property type="entry name" value="Homeodomain-like_sf"/>
</dbReference>
<feature type="region of interest" description="Disordered" evidence="3">
    <location>
        <begin position="1"/>
        <end position="24"/>
    </location>
</feature>
<dbReference type="InterPro" id="IPR050109">
    <property type="entry name" value="HTH-type_TetR-like_transc_reg"/>
</dbReference>
<dbReference type="Proteomes" id="UP000309992">
    <property type="component" value="Unassembled WGS sequence"/>
</dbReference>
<dbReference type="InterPro" id="IPR023772">
    <property type="entry name" value="DNA-bd_HTH_TetR-type_CS"/>
</dbReference>
<comment type="caution">
    <text evidence="5">The sequence shown here is derived from an EMBL/GenBank/DDBJ whole genome shotgun (WGS) entry which is preliminary data.</text>
</comment>
<protein>
    <submittedName>
        <fullName evidence="5">TetR/AcrR family transcriptional regulator</fullName>
    </submittedName>
</protein>
<dbReference type="Gene3D" id="1.10.10.60">
    <property type="entry name" value="Homeodomain-like"/>
    <property type="match status" value="2"/>
</dbReference>
<sequence>MKGDGMTSVSGPARARRPSDRREQISVHARALFAERGFHSVRMSDIADATGITPRALYRHYANKQALLSHVLFEAQGAFLSALPELTPGYDPARLPDDLHAMARASLAVPYMARLWKREARHLDPEGSRALRARLNDMASGLARAIRLRRPDLEPVEVTVRAWATIAVLNSHGEAPLGSGDAEQTAALLSAAALAVVDHDIRAGEPGAWPEPGGRAPVSRREQLIAIAADTFQRSGFDGASVDGIAAEAGLAGPAIYRYFDSKTAMLVAIADRFGEWVSLETIRALRTATSDAAAPAAMVAGYVRLAAEAVNLLGVTVTEAHHLPPDAAERLARARGEHLQEWAHWTRAARPERSDSATQMLAHTARVLVDDTVRTPRVMHTDGAVDAVAGAATAVLEAPVNRPLRTAGSAVREG</sequence>
<gene>
    <name evidence="5" type="ORF">FCN18_05090</name>
</gene>
<keyword evidence="6" id="KW-1185">Reference proteome</keyword>
<proteinExistence type="predicted"/>
<evidence type="ECO:0000256" key="2">
    <source>
        <dbReference type="PROSITE-ProRule" id="PRU00335"/>
    </source>
</evidence>
<dbReference type="PRINTS" id="PR00455">
    <property type="entry name" value="HTHTETR"/>
</dbReference>
<dbReference type="SUPFAM" id="SSF46689">
    <property type="entry name" value="Homeodomain-like"/>
    <property type="match status" value="2"/>
</dbReference>
<dbReference type="PROSITE" id="PS01081">
    <property type="entry name" value="HTH_TETR_1"/>
    <property type="match status" value="1"/>
</dbReference>
<evidence type="ECO:0000256" key="3">
    <source>
        <dbReference type="SAM" id="MobiDB-lite"/>
    </source>
</evidence>
<evidence type="ECO:0000259" key="4">
    <source>
        <dbReference type="PROSITE" id="PS50977"/>
    </source>
</evidence>
<dbReference type="PANTHER" id="PTHR30055">
    <property type="entry name" value="HTH-TYPE TRANSCRIPTIONAL REGULATOR RUTR"/>
    <property type="match status" value="1"/>
</dbReference>
<dbReference type="Gene3D" id="1.10.357.10">
    <property type="entry name" value="Tetracycline Repressor, domain 2"/>
    <property type="match status" value="2"/>
</dbReference>
<dbReference type="InterPro" id="IPR001647">
    <property type="entry name" value="HTH_TetR"/>
</dbReference>
<evidence type="ECO:0000313" key="6">
    <source>
        <dbReference type="Proteomes" id="UP000309992"/>
    </source>
</evidence>
<feature type="domain" description="HTH tetR-type" evidence="4">
    <location>
        <begin position="19"/>
        <end position="79"/>
    </location>
</feature>